<dbReference type="GO" id="GO:0005886">
    <property type="term" value="C:plasma membrane"/>
    <property type="evidence" value="ECO:0007669"/>
    <property type="project" value="TreeGrafter"/>
</dbReference>
<protein>
    <recommendedName>
        <fullName evidence="9">Phospho-N-acetylmuramoyl-pentapeptide-transferase</fullName>
    </recommendedName>
</protein>
<keyword evidence="2" id="KW-0808">Transferase</keyword>
<evidence type="ECO:0008006" key="9">
    <source>
        <dbReference type="Google" id="ProtNLM"/>
    </source>
</evidence>
<dbReference type="PANTHER" id="PTHR22926:SF5">
    <property type="entry name" value="PHOSPHO-N-ACETYLMURAMOYL-PENTAPEPTIDE-TRANSFERASE HOMOLOG"/>
    <property type="match status" value="1"/>
</dbReference>
<comment type="caution">
    <text evidence="7">The sequence shown here is derived from an EMBL/GenBank/DDBJ whole genome shotgun (WGS) entry which is preliminary data.</text>
</comment>
<dbReference type="Proteomes" id="UP000229612">
    <property type="component" value="Unassembled WGS sequence"/>
</dbReference>
<keyword evidence="3 6" id="KW-0812">Transmembrane</keyword>
<feature type="transmembrane region" description="Helical" evidence="6">
    <location>
        <begin position="254"/>
        <end position="274"/>
    </location>
</feature>
<dbReference type="GO" id="GO:0071555">
    <property type="term" value="P:cell wall organization"/>
    <property type="evidence" value="ECO:0007669"/>
    <property type="project" value="TreeGrafter"/>
</dbReference>
<evidence type="ECO:0000256" key="6">
    <source>
        <dbReference type="SAM" id="Phobius"/>
    </source>
</evidence>
<evidence type="ECO:0000256" key="4">
    <source>
        <dbReference type="ARBA" id="ARBA00022989"/>
    </source>
</evidence>
<feature type="transmembrane region" description="Helical" evidence="6">
    <location>
        <begin position="12"/>
        <end position="31"/>
    </location>
</feature>
<name>A0A2H0UI24_9BACT</name>
<feature type="transmembrane region" description="Helical" evidence="6">
    <location>
        <begin position="230"/>
        <end position="247"/>
    </location>
</feature>
<gene>
    <name evidence="7" type="ORF">COU14_01015</name>
</gene>
<organism evidence="7 8">
    <name type="scientific">Candidatus Kaiserbacteria bacterium CG10_big_fil_rev_8_21_14_0_10_44_10</name>
    <dbReference type="NCBI Taxonomy" id="1974606"/>
    <lineage>
        <taxon>Bacteria</taxon>
        <taxon>Candidatus Kaiseribacteriota</taxon>
    </lineage>
</organism>
<feature type="transmembrane region" description="Helical" evidence="6">
    <location>
        <begin position="206"/>
        <end position="224"/>
    </location>
</feature>
<dbReference type="GO" id="GO:0016780">
    <property type="term" value="F:phosphotransferase activity, for other substituted phosphate groups"/>
    <property type="evidence" value="ECO:0007669"/>
    <property type="project" value="InterPro"/>
</dbReference>
<dbReference type="Pfam" id="PF00953">
    <property type="entry name" value="Glycos_transf_4"/>
    <property type="match status" value="1"/>
</dbReference>
<evidence type="ECO:0000313" key="8">
    <source>
        <dbReference type="Proteomes" id="UP000229612"/>
    </source>
</evidence>
<dbReference type="EMBL" id="PFBG01000012">
    <property type="protein sequence ID" value="PIR86058.1"/>
    <property type="molecule type" value="Genomic_DNA"/>
</dbReference>
<proteinExistence type="predicted"/>
<evidence type="ECO:0000313" key="7">
    <source>
        <dbReference type="EMBL" id="PIR86058.1"/>
    </source>
</evidence>
<feature type="transmembrane region" description="Helical" evidence="6">
    <location>
        <begin position="286"/>
        <end position="307"/>
    </location>
</feature>
<feature type="transmembrane region" description="Helical" evidence="6">
    <location>
        <begin position="139"/>
        <end position="161"/>
    </location>
</feature>
<feature type="transmembrane region" description="Helical" evidence="6">
    <location>
        <begin position="181"/>
        <end position="199"/>
    </location>
</feature>
<accession>A0A2H0UI24</accession>
<evidence type="ECO:0000256" key="3">
    <source>
        <dbReference type="ARBA" id="ARBA00022692"/>
    </source>
</evidence>
<evidence type="ECO:0000256" key="1">
    <source>
        <dbReference type="ARBA" id="ARBA00004141"/>
    </source>
</evidence>
<feature type="transmembrane region" description="Helical" evidence="6">
    <location>
        <begin position="339"/>
        <end position="356"/>
    </location>
</feature>
<feature type="transmembrane region" description="Helical" evidence="6">
    <location>
        <begin position="107"/>
        <end position="127"/>
    </location>
</feature>
<sequence length="357" mass="38794">MELTLIKVFLPTALAFIIGVATTPLVTHYLYKYQAWKKVSGKGNGYGGGGTPLFDALHKTRDTNTPRLGGIVIWSSVFLTVLLLAVFEFLFPDSVFGKLNFLSRSQTWLPLLALAIGALVGFIDDVLTIRGSGKHFAGGLPLSQRLLVVTATAFLSAWWFFDKLEVDSVSLLGFGELTLGIWFIPFFVFVAVCVYASSVIDGIDGLAGGVFMFIFTAYAGIALWQNQIDIAALSATIVGGILAFLWFNIPPARFYMSETGVMALTMALTIIAFMTDTLGEGEGLSLLPVVGFLLVATVVANVVQVASKRILGRRILKIAPLHHHFEADGWPNYKVTMRYWVLGFVLAVIGMILAIAI</sequence>
<dbReference type="InterPro" id="IPR000715">
    <property type="entry name" value="Glycosyl_transferase_4"/>
</dbReference>
<feature type="transmembrane region" description="Helical" evidence="6">
    <location>
        <begin position="68"/>
        <end position="87"/>
    </location>
</feature>
<comment type="subcellular location">
    <subcellularLocation>
        <location evidence="1">Membrane</location>
        <topology evidence="1">Multi-pass membrane protein</topology>
    </subcellularLocation>
</comment>
<evidence type="ECO:0000256" key="5">
    <source>
        <dbReference type="ARBA" id="ARBA00023136"/>
    </source>
</evidence>
<evidence type="ECO:0000256" key="2">
    <source>
        <dbReference type="ARBA" id="ARBA00022679"/>
    </source>
</evidence>
<keyword evidence="4 6" id="KW-1133">Transmembrane helix</keyword>
<dbReference type="AlphaFoldDB" id="A0A2H0UI24"/>
<reference evidence="8" key="1">
    <citation type="submission" date="2017-09" db="EMBL/GenBank/DDBJ databases">
        <title>Depth-based differentiation of microbial function through sediment-hosted aquifers and enrichment of novel symbionts in the deep terrestrial subsurface.</title>
        <authorList>
            <person name="Probst A.J."/>
            <person name="Ladd B."/>
            <person name="Jarett J.K."/>
            <person name="Geller-Mcgrath D.E."/>
            <person name="Sieber C.M.K."/>
            <person name="Emerson J.B."/>
            <person name="Anantharaman K."/>
            <person name="Thomas B.C."/>
            <person name="Malmstrom R."/>
            <person name="Stieglmeier M."/>
            <person name="Klingl A."/>
            <person name="Woyke T."/>
            <person name="Ryan C.M."/>
            <person name="Banfield J.F."/>
        </authorList>
    </citation>
    <scope>NUCLEOTIDE SEQUENCE [LARGE SCALE GENOMIC DNA]</scope>
</reference>
<dbReference type="PANTHER" id="PTHR22926">
    <property type="entry name" value="PHOSPHO-N-ACETYLMURAMOYL-PENTAPEPTIDE-TRANSFERASE"/>
    <property type="match status" value="1"/>
</dbReference>
<keyword evidence="5 6" id="KW-0472">Membrane</keyword>
<dbReference type="GO" id="GO:0044038">
    <property type="term" value="P:cell wall macromolecule biosynthetic process"/>
    <property type="evidence" value="ECO:0007669"/>
    <property type="project" value="TreeGrafter"/>
</dbReference>